<evidence type="ECO:0000256" key="4">
    <source>
        <dbReference type="ARBA" id="ARBA00022833"/>
    </source>
</evidence>
<comment type="caution">
    <text evidence="6">The sequence shown here is derived from an EMBL/GenBank/DDBJ whole genome shotgun (WGS) entry which is preliminary data.</text>
</comment>
<evidence type="ECO:0000313" key="6">
    <source>
        <dbReference type="EMBL" id="OMO96101.1"/>
    </source>
</evidence>
<keyword evidence="3" id="KW-0863">Zinc-finger</keyword>
<dbReference type="Proteomes" id="UP000187203">
    <property type="component" value="Unassembled WGS sequence"/>
</dbReference>
<name>A0A1R3JMP2_9ROSI</name>
<dbReference type="SUPFAM" id="SSF57889">
    <property type="entry name" value="Cysteine-rich domain"/>
    <property type="match status" value="4"/>
</dbReference>
<organism evidence="6 7">
    <name type="scientific">Corchorus olitorius</name>
    <dbReference type="NCBI Taxonomy" id="93759"/>
    <lineage>
        <taxon>Eukaryota</taxon>
        <taxon>Viridiplantae</taxon>
        <taxon>Streptophyta</taxon>
        <taxon>Embryophyta</taxon>
        <taxon>Tracheophyta</taxon>
        <taxon>Spermatophyta</taxon>
        <taxon>Magnoliopsida</taxon>
        <taxon>eudicotyledons</taxon>
        <taxon>Gunneridae</taxon>
        <taxon>Pentapetalae</taxon>
        <taxon>rosids</taxon>
        <taxon>malvids</taxon>
        <taxon>Malvales</taxon>
        <taxon>Malvaceae</taxon>
        <taxon>Grewioideae</taxon>
        <taxon>Apeibeae</taxon>
        <taxon>Corchorus</taxon>
    </lineage>
</organism>
<evidence type="ECO:0000256" key="2">
    <source>
        <dbReference type="ARBA" id="ARBA00022737"/>
    </source>
</evidence>
<dbReference type="InterPro" id="IPR001965">
    <property type="entry name" value="Znf_PHD"/>
</dbReference>
<dbReference type="InterPro" id="IPR004146">
    <property type="entry name" value="DC1"/>
</dbReference>
<dbReference type="PANTHER" id="PTHR46288:SF86">
    <property type="entry name" value="PHORBOL-ESTER_DAG-TYPE DOMAIN-CONTAINING PROTEIN"/>
    <property type="match status" value="1"/>
</dbReference>
<evidence type="ECO:0000256" key="3">
    <source>
        <dbReference type="ARBA" id="ARBA00022771"/>
    </source>
</evidence>
<dbReference type="PROSITE" id="PS50081">
    <property type="entry name" value="ZF_DAG_PE_2"/>
    <property type="match status" value="2"/>
</dbReference>
<evidence type="ECO:0000256" key="1">
    <source>
        <dbReference type="ARBA" id="ARBA00022723"/>
    </source>
</evidence>
<keyword evidence="1" id="KW-0479">Metal-binding</keyword>
<feature type="non-terminal residue" evidence="6">
    <location>
        <position position="373"/>
    </location>
</feature>
<dbReference type="EMBL" id="AWUE01015693">
    <property type="protein sequence ID" value="OMO96101.1"/>
    <property type="molecule type" value="Genomic_DNA"/>
</dbReference>
<reference evidence="7" key="1">
    <citation type="submission" date="2013-09" db="EMBL/GenBank/DDBJ databases">
        <title>Corchorus olitorius genome sequencing.</title>
        <authorList>
            <person name="Alam M."/>
            <person name="Haque M.S."/>
            <person name="Islam M.S."/>
            <person name="Emdad E.M."/>
            <person name="Islam M.M."/>
            <person name="Ahmed B."/>
            <person name="Halim A."/>
            <person name="Hossen Q.M.M."/>
            <person name="Hossain M.Z."/>
            <person name="Ahmed R."/>
            <person name="Khan M.M."/>
            <person name="Islam R."/>
            <person name="Rashid M.M."/>
            <person name="Khan S.A."/>
            <person name="Rahman M.S."/>
            <person name="Alam M."/>
            <person name="Yahiya A.S."/>
            <person name="Khan M.S."/>
            <person name="Azam M.S."/>
            <person name="Haque T."/>
            <person name="Lashkar M.Z.H."/>
            <person name="Akhand A.I."/>
            <person name="Morshed G."/>
            <person name="Roy S."/>
            <person name="Uddin K.S."/>
            <person name="Rabeya T."/>
            <person name="Hossain A.S."/>
            <person name="Chowdhury A."/>
            <person name="Snigdha A.R."/>
            <person name="Mortoza M.S."/>
            <person name="Matin S.A."/>
            <person name="Hoque S.M.E."/>
            <person name="Islam M.K."/>
            <person name="Roy D.K."/>
            <person name="Haider R."/>
            <person name="Moosa M.M."/>
            <person name="Elias S.M."/>
            <person name="Hasan A.M."/>
            <person name="Jahan S."/>
            <person name="Shafiuddin M."/>
            <person name="Mahmood N."/>
            <person name="Shommy N.S."/>
        </authorList>
    </citation>
    <scope>NUCLEOTIDE SEQUENCE [LARGE SCALE GENOMIC DNA]</scope>
    <source>
        <strain evidence="7">cv. O-4</strain>
    </source>
</reference>
<dbReference type="InterPro" id="IPR002219">
    <property type="entry name" value="PKC_DAG/PE"/>
</dbReference>
<dbReference type="OrthoDB" id="998884at2759"/>
<dbReference type="Gene3D" id="3.30.60.20">
    <property type="match status" value="2"/>
</dbReference>
<feature type="domain" description="Phorbol-ester/DAG-type" evidence="5">
    <location>
        <begin position="10"/>
        <end position="57"/>
    </location>
</feature>
<evidence type="ECO:0000313" key="7">
    <source>
        <dbReference type="Proteomes" id="UP000187203"/>
    </source>
</evidence>
<gene>
    <name evidence="6" type="ORF">COLO4_15508</name>
</gene>
<dbReference type="Pfam" id="PF03107">
    <property type="entry name" value="C1_2"/>
    <property type="match status" value="5"/>
</dbReference>
<proteinExistence type="predicted"/>
<evidence type="ECO:0000259" key="5">
    <source>
        <dbReference type="PROSITE" id="PS50081"/>
    </source>
</evidence>
<dbReference type="PANTHER" id="PTHR46288">
    <property type="entry name" value="PHORBOL-ESTER/DAG-TYPE DOMAIN-CONTAINING PROTEIN"/>
    <property type="match status" value="1"/>
</dbReference>
<keyword evidence="7" id="KW-1185">Reference proteome</keyword>
<accession>A0A1R3JMP2</accession>
<dbReference type="AlphaFoldDB" id="A0A1R3JMP2"/>
<dbReference type="SMART" id="SM00249">
    <property type="entry name" value="PHD"/>
    <property type="match status" value="3"/>
</dbReference>
<dbReference type="GO" id="GO:0008270">
    <property type="term" value="F:zinc ion binding"/>
    <property type="evidence" value="ECO:0007669"/>
    <property type="project" value="UniProtKB-KW"/>
</dbReference>
<keyword evidence="4" id="KW-0862">Zinc</keyword>
<feature type="domain" description="Phorbol-ester/DAG-type" evidence="5">
    <location>
        <begin position="260"/>
        <end position="317"/>
    </location>
</feature>
<dbReference type="InterPro" id="IPR046349">
    <property type="entry name" value="C1-like_sf"/>
</dbReference>
<dbReference type="STRING" id="93759.A0A1R3JMP2"/>
<dbReference type="SMART" id="SM00109">
    <property type="entry name" value="C1"/>
    <property type="match status" value="4"/>
</dbReference>
<sequence length="373" mass="43446">MDINVACTHEHSLLSFSIMEVETCGLCGENISKSAYNCRSCDVWLHKSCASKLLNLPLEISHPLHQQPHHQLELTLLDGLVVFICDKCFYMCSESRYYSCSSSSCNFNLDLACALSVNDDPPHVQGWTKKRTLIQHYSHIHKLKFFKYTKLKKYEYACNWCEKPLSDVCYGCRKCDFYLHDSCKDKIPRTIYDHPFHPYNSHPLRLHHNSATKTYYCNACRADISSASGSSLGLAYWCQICDFRLDFNCAKFSPTLKHECHDHLLTYFPPYIQTTDRLESSPCKVCHNHLWRADSYRCVQCDVNFHLRCMSIPSSAKHRYHMHPLGFKGVFKEDDSGEYYCDACEEERDPKHPIYYCEECKFIAHIECLLNHE</sequence>
<protein>
    <submittedName>
        <fullName evidence="6">Zinc finger, PHD-type</fullName>
    </submittedName>
</protein>
<keyword evidence="2" id="KW-0677">Repeat</keyword>